<dbReference type="EMBL" id="LR796186">
    <property type="protein sequence ID" value="CAB4125626.1"/>
    <property type="molecule type" value="Genomic_DNA"/>
</dbReference>
<protein>
    <submittedName>
        <fullName evidence="1">Uncharacterized protein</fullName>
    </submittedName>
</protein>
<sequence>MKVNIGPYKSWVGPYQIAEALCFWVKDVKDEYDFPHKPDWVHNFGKWLSGGEDKDSWLQKFCLWVESKRKRNIKIKIDKWDTWSMDHTLALIALPMLKQLRDTKHGSAFVDLEDVPEEMRGTETEEWDSQTCFDFYNEESHKLKQDVHTRWAWVLDEMIFAFECEVDDSWEEAFQSGEFDIVWKPVDREGNDVTEEEAKLHQMTDGPNHTYKCDYAGMAVVQKRIDNGFRLFGKYYQGLWD</sequence>
<organism evidence="1">
    <name type="scientific">uncultured Caudovirales phage</name>
    <dbReference type="NCBI Taxonomy" id="2100421"/>
    <lineage>
        <taxon>Viruses</taxon>
        <taxon>Duplodnaviria</taxon>
        <taxon>Heunggongvirae</taxon>
        <taxon>Uroviricota</taxon>
        <taxon>Caudoviricetes</taxon>
        <taxon>Peduoviridae</taxon>
        <taxon>Maltschvirus</taxon>
        <taxon>Maltschvirus maltsch</taxon>
    </lineage>
</organism>
<proteinExistence type="predicted"/>
<name>A0A6J5KX29_9CAUD</name>
<reference evidence="1" key="1">
    <citation type="submission" date="2020-04" db="EMBL/GenBank/DDBJ databases">
        <authorList>
            <person name="Chiriac C."/>
            <person name="Salcher M."/>
            <person name="Ghai R."/>
            <person name="Kavagutti S V."/>
        </authorList>
    </citation>
    <scope>NUCLEOTIDE SEQUENCE</scope>
</reference>
<accession>A0A6J5KX29</accession>
<gene>
    <name evidence="1" type="ORF">UFOVP58_185</name>
</gene>
<evidence type="ECO:0000313" key="1">
    <source>
        <dbReference type="EMBL" id="CAB4125626.1"/>
    </source>
</evidence>